<accession>A0ABQ6H7Y8</accession>
<keyword evidence="10" id="KW-1185">Reference proteome</keyword>
<dbReference type="InterPro" id="IPR006050">
    <property type="entry name" value="DNA_photolyase_N"/>
</dbReference>
<evidence type="ECO:0000259" key="8">
    <source>
        <dbReference type="PROSITE" id="PS51645"/>
    </source>
</evidence>
<dbReference type="NCBIfam" id="NF007955">
    <property type="entry name" value="PRK10674.1"/>
    <property type="match status" value="1"/>
</dbReference>
<dbReference type="InterPro" id="IPR036134">
    <property type="entry name" value="Crypto/Photolyase_FAD-like_sf"/>
</dbReference>
<name>A0ABQ6H7Y8_9GAMM</name>
<dbReference type="SUPFAM" id="SSF52425">
    <property type="entry name" value="Cryptochrome/photolyase, N-terminal domain"/>
    <property type="match status" value="1"/>
</dbReference>
<comment type="similarity">
    <text evidence="3">Belongs to the DNA photolyase class-1 family.</text>
</comment>
<dbReference type="Proteomes" id="UP001157133">
    <property type="component" value="Unassembled WGS sequence"/>
</dbReference>
<keyword evidence="4 7" id="KW-0285">Flavoprotein</keyword>
<feature type="domain" description="Photolyase/cryptochrome alpha/beta" evidence="8">
    <location>
        <begin position="1"/>
        <end position="127"/>
    </location>
</feature>
<dbReference type="PROSITE" id="PS51645">
    <property type="entry name" value="PHR_CRY_ALPHA_BETA"/>
    <property type="match status" value="1"/>
</dbReference>
<comment type="caution">
    <text evidence="9">The sequence shown here is derived from an EMBL/GenBank/DDBJ whole genome shotgun (WGS) entry which is preliminary data.</text>
</comment>
<dbReference type="PROSITE" id="PS00394">
    <property type="entry name" value="DNA_PHOTOLYASES_1_1"/>
    <property type="match status" value="1"/>
</dbReference>
<dbReference type="Pfam" id="PF03441">
    <property type="entry name" value="FAD_binding_7"/>
    <property type="match status" value="1"/>
</dbReference>
<comment type="similarity">
    <text evidence="7">Belongs to the DNA photolyase family.</text>
</comment>
<keyword evidence="5 7" id="KW-0274">FAD</keyword>
<dbReference type="Gene3D" id="1.10.579.10">
    <property type="entry name" value="DNA Cyclobutane Dipyrimidine Photolyase, subunit A, domain 3"/>
    <property type="match status" value="1"/>
</dbReference>
<evidence type="ECO:0000256" key="1">
    <source>
        <dbReference type="ARBA" id="ARBA00001932"/>
    </source>
</evidence>
<comment type="cofactor">
    <cofactor evidence="2">
        <name>FAD</name>
        <dbReference type="ChEBI" id="CHEBI:57692"/>
    </cofactor>
</comment>
<dbReference type="RefSeq" id="WP_284209056.1">
    <property type="nucleotide sequence ID" value="NZ_BSSU01000017.1"/>
</dbReference>
<dbReference type="PRINTS" id="PR00147">
    <property type="entry name" value="DNAPHOTLYASE"/>
</dbReference>
<sequence length="459" mass="53385">MLLWFRNDLRIHDNPALAFALDNRVKHAIFIATPAQWQQHHTAPIKVDLILRHVALLKSQLAQLDIALEVKIVDDFSDQAGQILETLTSIGTNQLIVNTELELREQQRDSQIKEQGVDLISFESDVIVPKGLIKNNADQMFKVFTPFKRAWLKYVLNNGFDYLPKTSGISYNDIMLSKLLPNLTRDDSSKWPVATVVEQHVIPEFLQTKVDHYESQRDIPSIKGTSGLSAYLNIGAISPRYLLTLLINRYPDILQQPHQAFSWLNELIWREFYRHLLWHFPDLIKHQNFNNKYNNLPWLNNPDDIVAWQQGKTGYPIVDAAMRQLNQTGWMHNRLRMIVASFLTKHLLVDWRIGEQYFMEHLIDGDFAANNGGWQWSAGTGCDAQPYFRVFNPISQSKKFDPDGEFIRNYLPELSEIPDKEIHFPHDYIAKHTLDCYWPAVVEHKQARERALAFYKDNT</sequence>
<dbReference type="InterPro" id="IPR002081">
    <property type="entry name" value="Cryptochrome/DNA_photolyase_1"/>
</dbReference>
<dbReference type="Pfam" id="PF00875">
    <property type="entry name" value="DNA_photolyase"/>
    <property type="match status" value="1"/>
</dbReference>
<evidence type="ECO:0000256" key="4">
    <source>
        <dbReference type="ARBA" id="ARBA00022630"/>
    </source>
</evidence>
<dbReference type="InterPro" id="IPR036155">
    <property type="entry name" value="Crypto/Photolyase_N_sf"/>
</dbReference>
<evidence type="ECO:0000256" key="7">
    <source>
        <dbReference type="RuleBase" id="RU004182"/>
    </source>
</evidence>
<keyword evidence="6 7" id="KW-0157">Chromophore</keyword>
<dbReference type="InterPro" id="IPR005101">
    <property type="entry name" value="Cryptochr/Photolyase_FAD-bd"/>
</dbReference>
<dbReference type="Gene3D" id="1.25.40.80">
    <property type="match status" value="1"/>
</dbReference>
<evidence type="ECO:0000256" key="3">
    <source>
        <dbReference type="ARBA" id="ARBA00005862"/>
    </source>
</evidence>
<dbReference type="PANTHER" id="PTHR11455:SF9">
    <property type="entry name" value="CRYPTOCHROME CIRCADIAN CLOCK 5 ISOFORM X1"/>
    <property type="match status" value="1"/>
</dbReference>
<evidence type="ECO:0000256" key="2">
    <source>
        <dbReference type="ARBA" id="ARBA00001974"/>
    </source>
</evidence>
<evidence type="ECO:0000256" key="6">
    <source>
        <dbReference type="ARBA" id="ARBA00022991"/>
    </source>
</evidence>
<reference evidence="9 10" key="1">
    <citation type="submission" date="2023-03" db="EMBL/GenBank/DDBJ databases">
        <title>Draft genome sequence of Thalassotalea eurytherma JCM 18482T.</title>
        <authorList>
            <person name="Sawabe T."/>
        </authorList>
    </citation>
    <scope>NUCLEOTIDE SEQUENCE [LARGE SCALE GENOMIC DNA]</scope>
    <source>
        <strain evidence="9 10">JCM 18482</strain>
    </source>
</reference>
<dbReference type="SUPFAM" id="SSF48173">
    <property type="entry name" value="Cryptochrome/photolyase FAD-binding domain"/>
    <property type="match status" value="1"/>
</dbReference>
<gene>
    <name evidence="9" type="primary">phrB</name>
    <name evidence="9" type="ORF">theurythT_30370</name>
</gene>
<dbReference type="Gene3D" id="3.40.50.620">
    <property type="entry name" value="HUPs"/>
    <property type="match status" value="1"/>
</dbReference>
<organism evidence="9 10">
    <name type="scientific">Thalassotalea eurytherma</name>
    <dbReference type="NCBI Taxonomy" id="1144278"/>
    <lineage>
        <taxon>Bacteria</taxon>
        <taxon>Pseudomonadati</taxon>
        <taxon>Pseudomonadota</taxon>
        <taxon>Gammaproteobacteria</taxon>
        <taxon>Alteromonadales</taxon>
        <taxon>Colwelliaceae</taxon>
        <taxon>Thalassotalea</taxon>
    </lineage>
</organism>
<dbReference type="PANTHER" id="PTHR11455">
    <property type="entry name" value="CRYPTOCHROME"/>
    <property type="match status" value="1"/>
</dbReference>
<evidence type="ECO:0000313" key="10">
    <source>
        <dbReference type="Proteomes" id="UP001157133"/>
    </source>
</evidence>
<comment type="cofactor">
    <cofactor evidence="1">
        <name>(6R)-5,10-methylene-5,6,7,8-tetrahydrofolate</name>
        <dbReference type="ChEBI" id="CHEBI:15636"/>
    </cofactor>
</comment>
<protein>
    <submittedName>
        <fullName evidence="9">Deoxyribodipyrimidine photo-lyase</fullName>
    </submittedName>
</protein>
<proteinExistence type="inferred from homology"/>
<dbReference type="InterPro" id="IPR014729">
    <property type="entry name" value="Rossmann-like_a/b/a_fold"/>
</dbReference>
<dbReference type="PROSITE" id="PS00691">
    <property type="entry name" value="DNA_PHOTOLYASES_1_2"/>
    <property type="match status" value="1"/>
</dbReference>
<evidence type="ECO:0000313" key="9">
    <source>
        <dbReference type="EMBL" id="GLX83584.1"/>
    </source>
</evidence>
<dbReference type="InterPro" id="IPR018394">
    <property type="entry name" value="DNA_photolyase_1_CS_C"/>
</dbReference>
<evidence type="ECO:0000256" key="5">
    <source>
        <dbReference type="ARBA" id="ARBA00022827"/>
    </source>
</evidence>
<dbReference type="EMBL" id="BSSU01000017">
    <property type="protein sequence ID" value="GLX83584.1"/>
    <property type="molecule type" value="Genomic_DNA"/>
</dbReference>